<feature type="compositionally biased region" description="Gly residues" evidence="6">
    <location>
        <begin position="934"/>
        <end position="948"/>
    </location>
</feature>
<keyword evidence="4 5" id="KW-0040">ANK repeat</keyword>
<feature type="compositionally biased region" description="Basic and acidic residues" evidence="6">
    <location>
        <begin position="867"/>
        <end position="876"/>
    </location>
</feature>
<dbReference type="PROSITE" id="PS51082">
    <property type="entry name" value="WH2"/>
    <property type="match status" value="1"/>
</dbReference>
<evidence type="ECO:0000313" key="9">
    <source>
        <dbReference type="Proteomes" id="UP001333110"/>
    </source>
</evidence>
<dbReference type="InterPro" id="IPR052420">
    <property type="entry name" value="Espin/Espin-like"/>
</dbReference>
<feature type="compositionally biased region" description="Basic and acidic residues" evidence="6">
    <location>
        <begin position="1021"/>
        <end position="1030"/>
    </location>
</feature>
<feature type="region of interest" description="Disordered" evidence="6">
    <location>
        <begin position="895"/>
        <end position="953"/>
    </location>
</feature>
<feature type="region of interest" description="Disordered" evidence="6">
    <location>
        <begin position="971"/>
        <end position="1030"/>
    </location>
</feature>
<dbReference type="FunFam" id="1.25.40.20:FF:000125">
    <property type="entry name" value="Putative espin"/>
    <property type="match status" value="1"/>
</dbReference>
<evidence type="ECO:0000256" key="2">
    <source>
        <dbReference type="ARBA" id="ARBA00022737"/>
    </source>
</evidence>
<dbReference type="PROSITE" id="PS50297">
    <property type="entry name" value="ANK_REP_REGION"/>
    <property type="match status" value="6"/>
</dbReference>
<dbReference type="GO" id="GO:0051017">
    <property type="term" value="P:actin filament bundle assembly"/>
    <property type="evidence" value="ECO:0007669"/>
    <property type="project" value="TreeGrafter"/>
</dbReference>
<feature type="compositionally biased region" description="Low complexity" evidence="6">
    <location>
        <begin position="685"/>
        <end position="699"/>
    </location>
</feature>
<evidence type="ECO:0000313" key="8">
    <source>
        <dbReference type="EMBL" id="KAK4809868.1"/>
    </source>
</evidence>
<dbReference type="Gene3D" id="1.25.40.20">
    <property type="entry name" value="Ankyrin repeat-containing domain"/>
    <property type="match status" value="4"/>
</dbReference>
<keyword evidence="3" id="KW-1009">Hearing</keyword>
<sequence>MALERALLAARQGDLEALRGLRAAGLLRPGLRDALGASPAHHAARAGRLACLRYLAAEAALRGDARARNGATPAHDAAATGNLACLQWLLTQGGCGVQDTDNSGATILHLAARFGHHEVIDWLLRFGGSDPTAATDTGALPVHYAAAKGDFPSLRLLLGHCPSTLSAQTKTGATPLYLACQEGHLEIIQYLVQDCGADPHARAHDGMTPLHAAAQMGHNTVIVWLVSTGRVQSGGVVAQRGGTAWGWRCRHSAHLPVQMSFTTVSLSERDAEGATAMHFAASRGHAKVLSWLLLHGGEITTDSWGGTPLHDAAENGELECCQILVVNGADLSVRDQDGYTAADLADYNGHSHCAQYLRTVENMVRQHPVPSMRGTRGALLLPPHRLTTQLCWQSVEHRVLSRDPSVDGECRQPDSGMSSPNTMASVPQARFEVGSPASTLSNYDSCHSSQSSTGEKRGGPPGAPAARECGAGGRGVGGGGPAPPDPLPCAGVPEPALADMQAYMDMLDPETRPRGRGPAGEGPPPPPPPAFPPPPPPPPAAQPPPPPPGYPAPAPPAAPHTADIYVQAKNNLRHVESQALRRELASRESSPEGLRRADSTRRSRNFGKQPSTGDYYKHLGHGAAEQPGPRRTARSEEASPVSADAMRNGESQPSAELPPPPPPAPPLPDAARPPPPPPPPPPAESPAGPRRSSSSSAGSTKSFNMMSPTGDNSELLAEIKAGKSLKPTPQSKGFTTVFSGSGQAGANAESPVSSPSPTRTPTPPATPEAAGPPRCLGGGSPEPVLNGSSPVPVAGAGAAVEAETLVPSHDEQGRPIPEWKRQVMVRKLQLRMQEEEEQRRKPRSRSPPPCRCGPPARRGTPGPAGQRMREEEVRQLERQLGSLRVMHEAQLVQPLPVTPAPQCFAVPRKDPLARSSQPPALPRSTATPPATLGGQEGPRLGGAVGGPGTQHDARHEILGCGVSVRSLKANYEGPGGAPVPLPRVTKRKRAQPPSSTRRPVLDEEYGDGAPRRSRPALPEPRGPRESAEARKERAVVFFLEHWKKRALAAVPGEERTWRPGRRRLAAGRLLARWRSIARRVPGQQIQQLSRATVLYWPQHFLPRIGGSPMPHDSLPLDLFMLGYFQLLEMPLSPEERRFRHLLCYEMFDRLGSHSWHRVRRFHRAVLERVEAGHCRWLDGFEDLVQEFFGDGPTTVAESLLEPPTVAPGGEGGAAPVPELGEFSEEDICRFIDRSFSFWKEKEAEMSDT</sequence>
<dbReference type="PRINTS" id="PR01415">
    <property type="entry name" value="ANKYRIN"/>
</dbReference>
<dbReference type="GO" id="GO:0051015">
    <property type="term" value="F:actin filament binding"/>
    <property type="evidence" value="ECO:0007669"/>
    <property type="project" value="TreeGrafter"/>
</dbReference>
<feature type="region of interest" description="Disordered" evidence="6">
    <location>
        <begin position="830"/>
        <end position="876"/>
    </location>
</feature>
<accession>A0AAN7RW91</accession>
<feature type="compositionally biased region" description="Low complexity" evidence="6">
    <location>
        <begin position="853"/>
        <end position="866"/>
    </location>
</feature>
<dbReference type="PRINTS" id="PR01217">
    <property type="entry name" value="PRICHEXTENSN"/>
</dbReference>
<dbReference type="InterPro" id="IPR003124">
    <property type="entry name" value="WH2_dom"/>
</dbReference>
<comment type="subcellular location">
    <subcellularLocation>
        <location evidence="1">Cell projection</location>
        <location evidence="1">Stereocilium</location>
    </subcellularLocation>
</comment>
<feature type="compositionally biased region" description="Low complexity" evidence="6">
    <location>
        <begin position="787"/>
        <end position="796"/>
    </location>
</feature>
<feature type="region of interest" description="Disordered" evidence="6">
    <location>
        <begin position="436"/>
        <end position="493"/>
    </location>
</feature>
<dbReference type="EMBL" id="JAUNZN010000020">
    <property type="protein sequence ID" value="KAK4809868.1"/>
    <property type="molecule type" value="Genomic_DNA"/>
</dbReference>
<evidence type="ECO:0000256" key="6">
    <source>
        <dbReference type="SAM" id="MobiDB-lite"/>
    </source>
</evidence>
<comment type="caution">
    <text evidence="8">The sequence shown here is derived from an EMBL/GenBank/DDBJ whole genome shotgun (WGS) entry which is preliminary data.</text>
</comment>
<dbReference type="InterPro" id="IPR002110">
    <property type="entry name" value="Ankyrin_rpt"/>
</dbReference>
<feature type="region of interest" description="Disordered" evidence="6">
    <location>
        <begin position="402"/>
        <end position="423"/>
    </location>
</feature>
<feature type="region of interest" description="Disordered" evidence="6">
    <location>
        <begin position="802"/>
        <end position="821"/>
    </location>
</feature>
<dbReference type="Pfam" id="PF12796">
    <property type="entry name" value="Ank_2"/>
    <property type="match status" value="3"/>
</dbReference>
<organism evidence="8 9">
    <name type="scientific">Mycteria americana</name>
    <name type="common">Wood stork</name>
    <dbReference type="NCBI Taxonomy" id="33587"/>
    <lineage>
        <taxon>Eukaryota</taxon>
        <taxon>Metazoa</taxon>
        <taxon>Chordata</taxon>
        <taxon>Craniata</taxon>
        <taxon>Vertebrata</taxon>
        <taxon>Euteleostomi</taxon>
        <taxon>Archelosauria</taxon>
        <taxon>Archosauria</taxon>
        <taxon>Dinosauria</taxon>
        <taxon>Saurischia</taxon>
        <taxon>Theropoda</taxon>
        <taxon>Coelurosauria</taxon>
        <taxon>Aves</taxon>
        <taxon>Neognathae</taxon>
        <taxon>Neoaves</taxon>
        <taxon>Aequornithes</taxon>
        <taxon>Ciconiiformes</taxon>
        <taxon>Ciconiidae</taxon>
        <taxon>Mycteria</taxon>
    </lineage>
</organism>
<feature type="repeat" description="ANK" evidence="5">
    <location>
        <begin position="69"/>
        <end position="93"/>
    </location>
</feature>
<feature type="compositionally biased region" description="Gly residues" evidence="6">
    <location>
        <begin position="470"/>
        <end position="480"/>
    </location>
</feature>
<evidence type="ECO:0000256" key="5">
    <source>
        <dbReference type="PROSITE-ProRule" id="PRU00023"/>
    </source>
</evidence>
<dbReference type="AlphaFoldDB" id="A0AAN7RW91"/>
<feature type="region of interest" description="Disordered" evidence="6">
    <location>
        <begin position="508"/>
        <end position="796"/>
    </location>
</feature>
<dbReference type="PROSITE" id="PS50088">
    <property type="entry name" value="ANK_REPEAT"/>
    <property type="match status" value="6"/>
</dbReference>
<reference evidence="8 9" key="1">
    <citation type="journal article" date="2023" name="J. Hered.">
        <title>Chromosome-level genome of the wood stork (Mycteria americana) provides insight into avian chromosome evolution.</title>
        <authorList>
            <person name="Flamio R. Jr."/>
            <person name="Ramstad K.M."/>
        </authorList>
    </citation>
    <scope>NUCLEOTIDE SEQUENCE [LARGE SCALE GENOMIC DNA]</scope>
    <source>
        <strain evidence="8">JAX WOST 10</strain>
    </source>
</reference>
<dbReference type="InterPro" id="IPR036770">
    <property type="entry name" value="Ankyrin_rpt-contain_sf"/>
</dbReference>
<feature type="compositionally biased region" description="Basic and acidic residues" evidence="6">
    <location>
        <begin position="402"/>
        <end position="412"/>
    </location>
</feature>
<protein>
    <recommendedName>
        <fullName evidence="7">WH2 domain-containing protein</fullName>
    </recommendedName>
</protein>
<feature type="repeat" description="ANK" evidence="5">
    <location>
        <begin position="103"/>
        <end position="127"/>
    </location>
</feature>
<feature type="domain" description="WH2" evidence="7">
    <location>
        <begin position="711"/>
        <end position="728"/>
    </location>
</feature>
<feature type="repeat" description="ANK" evidence="5">
    <location>
        <begin position="304"/>
        <end position="336"/>
    </location>
</feature>
<dbReference type="GO" id="GO:0032420">
    <property type="term" value="C:stereocilium"/>
    <property type="evidence" value="ECO:0007669"/>
    <property type="project" value="UniProtKB-SubCell"/>
</dbReference>
<dbReference type="Proteomes" id="UP001333110">
    <property type="component" value="Unassembled WGS sequence"/>
</dbReference>
<dbReference type="Pfam" id="PF02205">
    <property type="entry name" value="WH2"/>
    <property type="match status" value="1"/>
</dbReference>
<feature type="repeat" description="ANK" evidence="5">
    <location>
        <begin position="272"/>
        <end position="304"/>
    </location>
</feature>
<evidence type="ECO:0000256" key="4">
    <source>
        <dbReference type="ARBA" id="ARBA00023043"/>
    </source>
</evidence>
<dbReference type="GO" id="GO:0007605">
    <property type="term" value="P:sensory perception of sound"/>
    <property type="evidence" value="ECO:0007669"/>
    <property type="project" value="UniProtKB-KW"/>
</dbReference>
<dbReference type="PANTHER" id="PTHR24153">
    <property type="entry name" value="ESPIN"/>
    <property type="match status" value="1"/>
</dbReference>
<feature type="compositionally biased region" description="Basic and acidic residues" evidence="6">
    <location>
        <begin position="808"/>
        <end position="821"/>
    </location>
</feature>
<evidence type="ECO:0000256" key="1">
    <source>
        <dbReference type="ARBA" id="ARBA00004645"/>
    </source>
</evidence>
<dbReference type="PANTHER" id="PTHR24153:SF14">
    <property type="entry name" value="ESPIN"/>
    <property type="match status" value="1"/>
</dbReference>
<feature type="repeat" description="ANK" evidence="5">
    <location>
        <begin position="205"/>
        <end position="229"/>
    </location>
</feature>
<gene>
    <name evidence="8" type="ORF">QYF61_022699</name>
</gene>
<feature type="compositionally biased region" description="Pro residues" evidence="6">
    <location>
        <begin position="521"/>
        <end position="558"/>
    </location>
</feature>
<feature type="compositionally biased region" description="Basic and acidic residues" evidence="6">
    <location>
        <begin position="573"/>
        <end position="601"/>
    </location>
</feature>
<name>A0AAN7RW91_MYCAM</name>
<feature type="compositionally biased region" description="Polar residues" evidence="6">
    <location>
        <begin position="436"/>
        <end position="453"/>
    </location>
</feature>
<feature type="repeat" description="ANK" evidence="5">
    <location>
        <begin position="171"/>
        <end position="193"/>
    </location>
</feature>
<feature type="compositionally biased region" description="Polar residues" evidence="6">
    <location>
        <begin position="700"/>
        <end position="712"/>
    </location>
</feature>
<feature type="compositionally biased region" description="Polar residues" evidence="6">
    <location>
        <begin position="914"/>
        <end position="928"/>
    </location>
</feature>
<keyword evidence="2" id="KW-0677">Repeat</keyword>
<dbReference type="GO" id="GO:0005737">
    <property type="term" value="C:cytoplasm"/>
    <property type="evidence" value="ECO:0007669"/>
    <property type="project" value="TreeGrafter"/>
</dbReference>
<keyword evidence="9" id="KW-1185">Reference proteome</keyword>
<feature type="compositionally biased region" description="Pro residues" evidence="6">
    <location>
        <begin position="656"/>
        <end position="684"/>
    </location>
</feature>
<feature type="compositionally biased region" description="Polar residues" evidence="6">
    <location>
        <begin position="727"/>
        <end position="741"/>
    </location>
</feature>
<proteinExistence type="predicted"/>
<evidence type="ECO:0000259" key="7">
    <source>
        <dbReference type="PROSITE" id="PS51082"/>
    </source>
</evidence>
<evidence type="ECO:0000256" key="3">
    <source>
        <dbReference type="ARBA" id="ARBA00022740"/>
    </source>
</evidence>
<dbReference type="SMART" id="SM00246">
    <property type="entry name" value="WH2"/>
    <property type="match status" value="1"/>
</dbReference>
<dbReference type="SUPFAM" id="SSF48403">
    <property type="entry name" value="Ankyrin repeat"/>
    <property type="match status" value="1"/>
</dbReference>
<dbReference type="SMART" id="SM00248">
    <property type="entry name" value="ANK"/>
    <property type="match status" value="9"/>
</dbReference>